<accession>A0A9W9FTI0</accession>
<keyword evidence="1" id="KW-0677">Repeat</keyword>
<dbReference type="Pfam" id="PF12796">
    <property type="entry name" value="Ank_2"/>
    <property type="match status" value="2"/>
</dbReference>
<dbReference type="GO" id="GO:0000976">
    <property type="term" value="F:transcription cis-regulatory region binding"/>
    <property type="evidence" value="ECO:0007669"/>
    <property type="project" value="TreeGrafter"/>
</dbReference>
<dbReference type="EMBL" id="JAPQKH010000003">
    <property type="protein sequence ID" value="KAJ5106166.1"/>
    <property type="molecule type" value="Genomic_DNA"/>
</dbReference>
<feature type="region of interest" description="Disordered" evidence="4">
    <location>
        <begin position="328"/>
        <end position="362"/>
    </location>
</feature>
<dbReference type="InterPro" id="IPR002110">
    <property type="entry name" value="Ankyrin_rpt"/>
</dbReference>
<keyword evidence="6" id="KW-1185">Reference proteome</keyword>
<organism evidence="5 6">
    <name type="scientific">Penicillium angulare</name>
    <dbReference type="NCBI Taxonomy" id="116970"/>
    <lineage>
        <taxon>Eukaryota</taxon>
        <taxon>Fungi</taxon>
        <taxon>Dikarya</taxon>
        <taxon>Ascomycota</taxon>
        <taxon>Pezizomycotina</taxon>
        <taxon>Eurotiomycetes</taxon>
        <taxon>Eurotiomycetidae</taxon>
        <taxon>Eurotiales</taxon>
        <taxon>Aspergillaceae</taxon>
        <taxon>Penicillium</taxon>
    </lineage>
</organism>
<dbReference type="AlphaFoldDB" id="A0A9W9FTI0"/>
<evidence type="ECO:0000256" key="4">
    <source>
        <dbReference type="SAM" id="MobiDB-lite"/>
    </source>
</evidence>
<feature type="repeat" description="ANK" evidence="3">
    <location>
        <begin position="515"/>
        <end position="547"/>
    </location>
</feature>
<evidence type="ECO:0000256" key="1">
    <source>
        <dbReference type="ARBA" id="ARBA00022737"/>
    </source>
</evidence>
<dbReference type="Gene3D" id="1.25.40.20">
    <property type="entry name" value="Ankyrin repeat-containing domain"/>
    <property type="match status" value="2"/>
</dbReference>
<dbReference type="OrthoDB" id="20872at2759"/>
<comment type="caution">
    <text evidence="5">The sequence shown here is derived from an EMBL/GenBank/DDBJ whole genome shotgun (WGS) entry which is preliminary data.</text>
</comment>
<evidence type="ECO:0000313" key="6">
    <source>
        <dbReference type="Proteomes" id="UP001149165"/>
    </source>
</evidence>
<feature type="repeat" description="ANK" evidence="3">
    <location>
        <begin position="482"/>
        <end position="510"/>
    </location>
</feature>
<evidence type="ECO:0000256" key="3">
    <source>
        <dbReference type="PROSITE-ProRule" id="PRU00023"/>
    </source>
</evidence>
<protein>
    <recommendedName>
        <fullName evidence="7">Ankyrin repeat protein</fullName>
    </recommendedName>
</protein>
<keyword evidence="2 3" id="KW-0040">ANK repeat</keyword>
<gene>
    <name evidence="5" type="ORF">N7456_002841</name>
</gene>
<reference evidence="5" key="1">
    <citation type="submission" date="2022-11" db="EMBL/GenBank/DDBJ databases">
        <authorList>
            <person name="Petersen C."/>
        </authorList>
    </citation>
    <scope>NUCLEOTIDE SEQUENCE</scope>
    <source>
        <strain evidence="5">IBT 30069</strain>
    </source>
</reference>
<dbReference type="InterPro" id="IPR036770">
    <property type="entry name" value="Ankyrin_rpt-contain_sf"/>
</dbReference>
<name>A0A9W9FTI0_9EURO</name>
<reference evidence="5" key="2">
    <citation type="journal article" date="2023" name="IMA Fungus">
        <title>Comparative genomic study of the Penicillium genus elucidates a diverse pangenome and 15 lateral gene transfer events.</title>
        <authorList>
            <person name="Petersen C."/>
            <person name="Sorensen T."/>
            <person name="Nielsen M.R."/>
            <person name="Sondergaard T.E."/>
            <person name="Sorensen J.L."/>
            <person name="Fitzpatrick D.A."/>
            <person name="Frisvad J.C."/>
            <person name="Nielsen K.L."/>
        </authorList>
    </citation>
    <scope>NUCLEOTIDE SEQUENCE</scope>
    <source>
        <strain evidence="5">IBT 30069</strain>
    </source>
</reference>
<feature type="repeat" description="ANK" evidence="3">
    <location>
        <begin position="548"/>
        <end position="580"/>
    </location>
</feature>
<proteinExistence type="predicted"/>
<feature type="compositionally biased region" description="Low complexity" evidence="4">
    <location>
        <begin position="350"/>
        <end position="362"/>
    </location>
</feature>
<evidence type="ECO:0008006" key="7">
    <source>
        <dbReference type="Google" id="ProtNLM"/>
    </source>
</evidence>
<dbReference type="InterPro" id="IPR050663">
    <property type="entry name" value="Ankyrin-SOCS_Box"/>
</dbReference>
<feature type="compositionally biased region" description="Basic and acidic residues" evidence="4">
    <location>
        <begin position="256"/>
        <end position="269"/>
    </location>
</feature>
<dbReference type="PANTHER" id="PTHR24193:SF121">
    <property type="entry name" value="ADA2A-CONTAINING COMPLEX COMPONENT 3, ISOFORM D"/>
    <property type="match status" value="1"/>
</dbReference>
<dbReference type="SMART" id="SM00248">
    <property type="entry name" value="ANK"/>
    <property type="match status" value="6"/>
</dbReference>
<evidence type="ECO:0000256" key="2">
    <source>
        <dbReference type="ARBA" id="ARBA00023043"/>
    </source>
</evidence>
<dbReference type="GO" id="GO:0005634">
    <property type="term" value="C:nucleus"/>
    <property type="evidence" value="ECO:0007669"/>
    <property type="project" value="TreeGrafter"/>
</dbReference>
<dbReference type="PROSITE" id="PS50297">
    <property type="entry name" value="ANK_REP_REGION"/>
    <property type="match status" value="5"/>
</dbReference>
<dbReference type="SUPFAM" id="SSF48403">
    <property type="entry name" value="Ankyrin repeat"/>
    <property type="match status" value="1"/>
</dbReference>
<evidence type="ECO:0000313" key="5">
    <source>
        <dbReference type="EMBL" id="KAJ5106166.1"/>
    </source>
</evidence>
<feature type="repeat" description="ANK" evidence="3">
    <location>
        <begin position="449"/>
        <end position="481"/>
    </location>
</feature>
<feature type="region of interest" description="Disordered" evidence="4">
    <location>
        <begin position="202"/>
        <end position="290"/>
    </location>
</feature>
<sequence length="614" mass="67143">MASTQAPHAPRAQLAEICPLASELYGSTRKSTSPVNQAANELGLLLSILSCTRTHCSSKDPKHTEPGLSDALDRGLVVLKDLQQAQKSASGIEPEHEIADLRARLSSLISELSMMNANMETSSQDTVNKATRTFIDEIHSGKRDSSIVSRVLDTTCTLPLTEKDEAWRELQKGFEELGIGPESSMEDRDLISTALERAVREEGLLKNKKTRTPFQVPEPFQQTQHSPPVFRIRSDQHRTTPPRSSPDNFPIPVSSDRQDIISSDRDRRSLPQAHSDPFPIPVSSESRTQDADKYVLPREDFPIPVLSATYFPGGDTNKEALLPNIPESFPIPVATEPSSTESRTLESRSDGSSSTGNTSVSGIKLLRGKRPSIMRKMKYKLTTSKEEFIALIESGGLYSVKNALDKGAEVDTMDLKGQTALMVAVRAGHEPVADLLLEYGAITTRQSTLGETALSIAASKGYEGIVRILLIRGAPVDQSKDTGKTALSQAAEGGHENVVRLLFNAGADINGFCHTGDTALSQAAQNGHVDIVRYLLDNGAMVDHTAYPRRTALYKAVEHKRLEVVRVLLERGADPLRPESIKGWTPTFLASMQGQSEILDLLNQRGNAVLYEQY</sequence>
<dbReference type="GO" id="GO:0045944">
    <property type="term" value="P:positive regulation of transcription by RNA polymerase II"/>
    <property type="evidence" value="ECO:0007669"/>
    <property type="project" value="TreeGrafter"/>
</dbReference>
<dbReference type="Proteomes" id="UP001149165">
    <property type="component" value="Unassembled WGS sequence"/>
</dbReference>
<feature type="repeat" description="ANK" evidence="3">
    <location>
        <begin position="416"/>
        <end position="448"/>
    </location>
</feature>
<dbReference type="PANTHER" id="PTHR24193">
    <property type="entry name" value="ANKYRIN REPEAT PROTEIN"/>
    <property type="match status" value="1"/>
</dbReference>
<dbReference type="PROSITE" id="PS50088">
    <property type="entry name" value="ANK_REPEAT"/>
    <property type="match status" value="5"/>
</dbReference>
<dbReference type="Pfam" id="PF00023">
    <property type="entry name" value="Ank"/>
    <property type="match status" value="1"/>
</dbReference>